<reference evidence="4" key="1">
    <citation type="submission" date="2022-11" db="EMBL/GenBank/DDBJ databases">
        <title>Methylomonas rapida sp. nov., Carotenoid-Producing Obligate Methanotrophs with High Growth Characteristics and Biotechnological Potential.</title>
        <authorList>
            <person name="Tikhonova E.N."/>
            <person name="Suleimanov R.Z."/>
            <person name="Miroshnikov K."/>
            <person name="Oshkin I.Y."/>
            <person name="Belova S.E."/>
            <person name="Danilova O.V."/>
            <person name="Ashikhmin A."/>
            <person name="Konopkin A."/>
            <person name="But S.Y."/>
            <person name="Khmelenina V.N."/>
            <person name="Kuznetsov N."/>
            <person name="Pimenov N.V."/>
            <person name="Dedysh S.N."/>
        </authorList>
    </citation>
    <scope>NUCLEOTIDE SEQUENCE</scope>
    <source>
        <strain evidence="4">MP1</strain>
    </source>
</reference>
<evidence type="ECO:0000313" key="5">
    <source>
        <dbReference type="EMBL" id="WAR46225.1"/>
    </source>
</evidence>
<evidence type="ECO:0000259" key="2">
    <source>
        <dbReference type="Pfam" id="PF13681"/>
    </source>
</evidence>
<dbReference type="InterPro" id="IPR025205">
    <property type="entry name" value="PilX/PilW_C"/>
</dbReference>
<evidence type="ECO:0000313" key="4">
    <source>
        <dbReference type="EMBL" id="WAR43294.1"/>
    </source>
</evidence>
<protein>
    <submittedName>
        <fullName evidence="4">PilX N-terminal domain-containing pilus assembly protein</fullName>
    </submittedName>
</protein>
<feature type="domain" description="Type 4 fimbrial biogenesis protein PilX N-terminal" evidence="3">
    <location>
        <begin position="15"/>
        <end position="65"/>
    </location>
</feature>
<dbReference type="EMBL" id="CP113517">
    <property type="protein sequence ID" value="WAR46225.1"/>
    <property type="molecule type" value="Genomic_DNA"/>
</dbReference>
<keyword evidence="1" id="KW-0472">Membrane</keyword>
<organism evidence="4 6">
    <name type="scientific">Methylomonas rapida</name>
    <dbReference type="NCBI Taxonomy" id="2963939"/>
    <lineage>
        <taxon>Bacteria</taxon>
        <taxon>Pseudomonadati</taxon>
        <taxon>Pseudomonadota</taxon>
        <taxon>Gammaproteobacteria</taxon>
        <taxon>Methylococcales</taxon>
        <taxon>Methylococcaceae</taxon>
        <taxon>Methylomonas</taxon>
    </lineage>
</organism>
<dbReference type="Pfam" id="PF13681">
    <property type="entry name" value="PilX"/>
    <property type="match status" value="1"/>
</dbReference>
<evidence type="ECO:0000259" key="3">
    <source>
        <dbReference type="Pfam" id="PF14341"/>
    </source>
</evidence>
<keyword evidence="6" id="KW-1185">Reference proteome</keyword>
<dbReference type="InterPro" id="IPR025746">
    <property type="entry name" value="PilX_N_dom"/>
</dbReference>
<sequence>MSDWKGSFSRHKYQAGVVLAISLIMLLLLTLIGTTAVRVTGLDEKMAGNMRDRNLAFQAAESALNAGEAAAETTTISACPATAPNPTGFYQSRDVNCDGVQETTPIWNSIDWNTQAVHYSGALADISTNPRYIIEDMGLTCASPATPCPAVDQRRNFRITARASGGTADSLVMLQSIYQVDAP</sequence>
<dbReference type="Pfam" id="PF14341">
    <property type="entry name" value="PilX_N"/>
    <property type="match status" value="1"/>
</dbReference>
<keyword evidence="1" id="KW-0812">Transmembrane</keyword>
<evidence type="ECO:0000313" key="6">
    <source>
        <dbReference type="Proteomes" id="UP001162780"/>
    </source>
</evidence>
<dbReference type="Proteomes" id="UP001162780">
    <property type="component" value="Chromosome"/>
</dbReference>
<name>A0ABY7GEQ4_9GAMM</name>
<proteinExistence type="predicted"/>
<gene>
    <name evidence="5" type="ORF">NM686_006820</name>
    <name evidence="4" type="ORF">NM686_012945</name>
</gene>
<evidence type="ECO:0000256" key="1">
    <source>
        <dbReference type="SAM" id="Phobius"/>
    </source>
</evidence>
<feature type="domain" description="PilX/PilW C-terminal" evidence="2">
    <location>
        <begin position="96"/>
        <end position="179"/>
    </location>
</feature>
<feature type="transmembrane region" description="Helical" evidence="1">
    <location>
        <begin position="15"/>
        <end position="37"/>
    </location>
</feature>
<dbReference type="EMBL" id="CP113517">
    <property type="protein sequence ID" value="WAR43294.1"/>
    <property type="molecule type" value="Genomic_DNA"/>
</dbReference>
<accession>A0ABY7GEQ4</accession>
<keyword evidence="1" id="KW-1133">Transmembrane helix</keyword>